<dbReference type="OrthoDB" id="3268787at2759"/>
<dbReference type="InterPro" id="IPR000210">
    <property type="entry name" value="BTB/POZ_dom"/>
</dbReference>
<dbReference type="InterPro" id="IPR011333">
    <property type="entry name" value="SKP1/BTB/POZ_sf"/>
</dbReference>
<accession>A0A371DIJ2</accession>
<feature type="domain" description="BTB" evidence="1">
    <location>
        <begin position="19"/>
        <end position="88"/>
    </location>
</feature>
<dbReference type="PROSITE" id="PS50097">
    <property type="entry name" value="BTB"/>
    <property type="match status" value="1"/>
</dbReference>
<dbReference type="CDD" id="cd18186">
    <property type="entry name" value="BTB_POZ_ZBTB_KLHL-like"/>
    <property type="match status" value="1"/>
</dbReference>
<dbReference type="STRING" id="139420.A0A371DIJ2"/>
<evidence type="ECO:0000313" key="3">
    <source>
        <dbReference type="Proteomes" id="UP000256964"/>
    </source>
</evidence>
<sequence length="346" mass="40301">MHSNANQVHRDARLYFAEGDLVLRAAGSDGVHLFRVHKFLLKHHSMAFKDMFHAEDGSSSDTYDGVPVADMPGDRAEDLALLLTYLYNPSQLSFKRLDPNKPLELSGVIRLADKYLLEPLHDYLVQQVASDWPTTLQEWDIREAELQAIRTVAAEDKKKYWELVPEPVAAILFAKEFGCSQILPAAFYQLAQTNFNLDWNNEWIQNDEYQWNTRLARWSLLEKDDLVRCLHGFQSLVDYRIDAYFLLSDQCFPPEEHDEYGYELVSKNSKCFAFLAELVVVVWGRGERRDPLRLLLDCLEYERYPQLSKEHFPDGLCEDCRDSLPEAVARIRRALWETLPSYFRLE</sequence>
<reference evidence="2 3" key="1">
    <citation type="journal article" date="2018" name="Biotechnol. Biofuels">
        <title>Integrative visual omics of the white-rot fungus Polyporus brumalis exposes the biotechnological potential of its oxidative enzymes for delignifying raw plant biomass.</title>
        <authorList>
            <person name="Miyauchi S."/>
            <person name="Rancon A."/>
            <person name="Drula E."/>
            <person name="Hage H."/>
            <person name="Chaduli D."/>
            <person name="Favel A."/>
            <person name="Grisel S."/>
            <person name="Henrissat B."/>
            <person name="Herpoel-Gimbert I."/>
            <person name="Ruiz-Duenas F.J."/>
            <person name="Chevret D."/>
            <person name="Hainaut M."/>
            <person name="Lin J."/>
            <person name="Wang M."/>
            <person name="Pangilinan J."/>
            <person name="Lipzen A."/>
            <person name="Lesage-Meessen L."/>
            <person name="Navarro D."/>
            <person name="Riley R."/>
            <person name="Grigoriev I.V."/>
            <person name="Zhou S."/>
            <person name="Raouche S."/>
            <person name="Rosso M.N."/>
        </authorList>
    </citation>
    <scope>NUCLEOTIDE SEQUENCE [LARGE SCALE GENOMIC DNA]</scope>
    <source>
        <strain evidence="2 3">BRFM 1820</strain>
    </source>
</reference>
<dbReference type="EMBL" id="KZ857391">
    <property type="protein sequence ID" value="RDX52336.1"/>
    <property type="molecule type" value="Genomic_DNA"/>
</dbReference>
<dbReference type="SUPFAM" id="SSF54695">
    <property type="entry name" value="POZ domain"/>
    <property type="match status" value="1"/>
</dbReference>
<gene>
    <name evidence="2" type="ORF">OH76DRAFT_1480918</name>
</gene>
<dbReference type="Proteomes" id="UP000256964">
    <property type="component" value="Unassembled WGS sequence"/>
</dbReference>
<evidence type="ECO:0000313" key="2">
    <source>
        <dbReference type="EMBL" id="RDX52336.1"/>
    </source>
</evidence>
<dbReference type="SMART" id="SM00225">
    <property type="entry name" value="BTB"/>
    <property type="match status" value="1"/>
</dbReference>
<keyword evidence="3" id="KW-1185">Reference proteome</keyword>
<proteinExistence type="predicted"/>
<protein>
    <recommendedName>
        <fullName evidence="1">BTB domain-containing protein</fullName>
    </recommendedName>
</protein>
<organism evidence="2 3">
    <name type="scientific">Lentinus brumalis</name>
    <dbReference type="NCBI Taxonomy" id="2498619"/>
    <lineage>
        <taxon>Eukaryota</taxon>
        <taxon>Fungi</taxon>
        <taxon>Dikarya</taxon>
        <taxon>Basidiomycota</taxon>
        <taxon>Agaricomycotina</taxon>
        <taxon>Agaricomycetes</taxon>
        <taxon>Polyporales</taxon>
        <taxon>Polyporaceae</taxon>
        <taxon>Lentinus</taxon>
    </lineage>
</organism>
<dbReference type="Pfam" id="PF00651">
    <property type="entry name" value="BTB"/>
    <property type="match status" value="1"/>
</dbReference>
<dbReference type="AlphaFoldDB" id="A0A371DIJ2"/>
<name>A0A371DIJ2_9APHY</name>
<evidence type="ECO:0000259" key="1">
    <source>
        <dbReference type="PROSITE" id="PS50097"/>
    </source>
</evidence>
<dbReference type="Gene3D" id="3.30.710.10">
    <property type="entry name" value="Potassium Channel Kv1.1, Chain A"/>
    <property type="match status" value="1"/>
</dbReference>